<sequence length="53" mass="6101">MKQRQDAEYGNTPLKCHIPYIHSESTPVSVTNLIKVLLSVIHGYVTENRIYSR</sequence>
<gene>
    <name evidence="1" type="ORF">OCBIM_22029040mg</name>
</gene>
<reference evidence="1" key="1">
    <citation type="submission" date="2015-07" db="EMBL/GenBank/DDBJ databases">
        <title>MeaNS - Measles Nucleotide Surveillance Program.</title>
        <authorList>
            <person name="Tran T."/>
            <person name="Druce J."/>
        </authorList>
    </citation>
    <scope>NUCLEOTIDE SEQUENCE</scope>
    <source>
        <strain evidence="1">UCB-OBI-ISO-001</strain>
        <tissue evidence="1">Gonad</tissue>
    </source>
</reference>
<name>A0A0L8GT26_OCTBM</name>
<dbReference type="AlphaFoldDB" id="A0A0L8GT26"/>
<organism evidence="1">
    <name type="scientific">Octopus bimaculoides</name>
    <name type="common">California two-spotted octopus</name>
    <dbReference type="NCBI Taxonomy" id="37653"/>
    <lineage>
        <taxon>Eukaryota</taxon>
        <taxon>Metazoa</taxon>
        <taxon>Spiralia</taxon>
        <taxon>Lophotrochozoa</taxon>
        <taxon>Mollusca</taxon>
        <taxon>Cephalopoda</taxon>
        <taxon>Coleoidea</taxon>
        <taxon>Octopodiformes</taxon>
        <taxon>Octopoda</taxon>
        <taxon>Incirrata</taxon>
        <taxon>Octopodidae</taxon>
        <taxon>Octopus</taxon>
    </lineage>
</organism>
<protein>
    <submittedName>
        <fullName evidence="1">Uncharacterized protein</fullName>
    </submittedName>
</protein>
<dbReference type="EMBL" id="KQ420631">
    <property type="protein sequence ID" value="KOF79765.1"/>
    <property type="molecule type" value="Genomic_DNA"/>
</dbReference>
<evidence type="ECO:0000313" key="1">
    <source>
        <dbReference type="EMBL" id="KOF79765.1"/>
    </source>
</evidence>
<proteinExistence type="predicted"/>
<accession>A0A0L8GT26</accession>